<dbReference type="InterPro" id="IPR038881">
    <property type="entry name" value="Yae1-like"/>
</dbReference>
<dbReference type="PANTHER" id="PTHR18829:SF0">
    <property type="entry name" value="PROTEIN YAE1 HOMOLOG"/>
    <property type="match status" value="1"/>
</dbReference>
<evidence type="ECO:0000256" key="1">
    <source>
        <dbReference type="ARBA" id="ARBA00004123"/>
    </source>
</evidence>
<evidence type="ECO:0000256" key="4">
    <source>
        <dbReference type="ARBA" id="ARBA00023242"/>
    </source>
</evidence>
<accession>A0A2I0A9N1</accession>
<dbReference type="AlphaFoldDB" id="A0A2I0A9N1"/>
<evidence type="ECO:0000313" key="6">
    <source>
        <dbReference type="EMBL" id="PKA52259.1"/>
    </source>
</evidence>
<dbReference type="Pfam" id="PF09811">
    <property type="entry name" value="Yae1_N"/>
    <property type="match status" value="1"/>
</dbReference>
<dbReference type="STRING" id="1088818.A0A2I0A9N1"/>
<protein>
    <recommendedName>
        <fullName evidence="5">Essential protein Yae1 N-terminal domain-containing protein</fullName>
    </recommendedName>
</protein>
<keyword evidence="3" id="KW-0963">Cytoplasm</keyword>
<dbReference type="EMBL" id="KZ452008">
    <property type="protein sequence ID" value="PKA52259.1"/>
    <property type="molecule type" value="Genomic_DNA"/>
</dbReference>
<keyword evidence="7" id="KW-1185">Reference proteome</keyword>
<sequence>MGYRDGISAGKEASVQEGFNEGFGQSVDSGYSWGLVRGVSSVLAALPDQLTEKLVCDPERKERFGKLYESTRSISANDALHSFLNDLLKHETKNTGELAQSFCYGQLDSFSKELSLLLRDCPEIKMNGFSCREE</sequence>
<comment type="subcellular location">
    <subcellularLocation>
        <location evidence="2">Cytoplasm</location>
    </subcellularLocation>
    <subcellularLocation>
        <location evidence="1">Nucleus</location>
    </subcellularLocation>
</comment>
<feature type="domain" description="Essential protein Yae1 N-terminal" evidence="5">
    <location>
        <begin position="2"/>
        <end position="39"/>
    </location>
</feature>
<reference evidence="6 7" key="1">
    <citation type="journal article" date="2017" name="Nature">
        <title>The Apostasia genome and the evolution of orchids.</title>
        <authorList>
            <person name="Zhang G.Q."/>
            <person name="Liu K.W."/>
            <person name="Li Z."/>
            <person name="Lohaus R."/>
            <person name="Hsiao Y.Y."/>
            <person name="Niu S.C."/>
            <person name="Wang J.Y."/>
            <person name="Lin Y.C."/>
            <person name="Xu Q."/>
            <person name="Chen L.J."/>
            <person name="Yoshida K."/>
            <person name="Fujiwara S."/>
            <person name="Wang Z.W."/>
            <person name="Zhang Y.Q."/>
            <person name="Mitsuda N."/>
            <person name="Wang M."/>
            <person name="Liu G.H."/>
            <person name="Pecoraro L."/>
            <person name="Huang H.X."/>
            <person name="Xiao X.J."/>
            <person name="Lin M."/>
            <person name="Wu X.Y."/>
            <person name="Wu W.L."/>
            <person name="Chen Y.Y."/>
            <person name="Chang S.B."/>
            <person name="Sakamoto S."/>
            <person name="Ohme-Takagi M."/>
            <person name="Yagi M."/>
            <person name="Zeng S.J."/>
            <person name="Shen C.Y."/>
            <person name="Yeh C.M."/>
            <person name="Luo Y.B."/>
            <person name="Tsai W.C."/>
            <person name="Van de Peer Y."/>
            <person name="Liu Z.J."/>
        </authorList>
    </citation>
    <scope>NUCLEOTIDE SEQUENCE [LARGE SCALE GENOMIC DNA]</scope>
    <source>
        <strain evidence="7">cv. Shenzhen</strain>
        <tissue evidence="6">Stem</tissue>
    </source>
</reference>
<evidence type="ECO:0000313" key="7">
    <source>
        <dbReference type="Proteomes" id="UP000236161"/>
    </source>
</evidence>
<dbReference type="PANTHER" id="PTHR18829">
    <property type="entry name" value="PROTEIN YAE1 HOMOLOG"/>
    <property type="match status" value="1"/>
</dbReference>
<name>A0A2I0A9N1_9ASPA</name>
<dbReference type="OrthoDB" id="20086at2759"/>
<evidence type="ECO:0000256" key="3">
    <source>
        <dbReference type="ARBA" id="ARBA00022490"/>
    </source>
</evidence>
<dbReference type="GO" id="GO:0005737">
    <property type="term" value="C:cytoplasm"/>
    <property type="evidence" value="ECO:0007669"/>
    <property type="project" value="UniProtKB-SubCell"/>
</dbReference>
<gene>
    <name evidence="6" type="ORF">AXF42_Ash010155</name>
</gene>
<evidence type="ECO:0000256" key="2">
    <source>
        <dbReference type="ARBA" id="ARBA00004496"/>
    </source>
</evidence>
<evidence type="ECO:0000259" key="5">
    <source>
        <dbReference type="Pfam" id="PF09811"/>
    </source>
</evidence>
<proteinExistence type="predicted"/>
<keyword evidence="4" id="KW-0539">Nucleus</keyword>
<dbReference type="Proteomes" id="UP000236161">
    <property type="component" value="Unassembled WGS sequence"/>
</dbReference>
<dbReference type="GO" id="GO:0005634">
    <property type="term" value="C:nucleus"/>
    <property type="evidence" value="ECO:0007669"/>
    <property type="project" value="UniProtKB-SubCell"/>
</dbReference>
<dbReference type="InterPro" id="IPR019191">
    <property type="entry name" value="Essential_protein_Yae1_N"/>
</dbReference>
<organism evidence="6 7">
    <name type="scientific">Apostasia shenzhenica</name>
    <dbReference type="NCBI Taxonomy" id="1088818"/>
    <lineage>
        <taxon>Eukaryota</taxon>
        <taxon>Viridiplantae</taxon>
        <taxon>Streptophyta</taxon>
        <taxon>Embryophyta</taxon>
        <taxon>Tracheophyta</taxon>
        <taxon>Spermatophyta</taxon>
        <taxon>Magnoliopsida</taxon>
        <taxon>Liliopsida</taxon>
        <taxon>Asparagales</taxon>
        <taxon>Orchidaceae</taxon>
        <taxon>Apostasioideae</taxon>
        <taxon>Apostasia</taxon>
    </lineage>
</organism>